<protein>
    <submittedName>
        <fullName evidence="2">Zinc finger DNA binding protein</fullName>
    </submittedName>
</protein>
<evidence type="ECO:0000313" key="2">
    <source>
        <dbReference type="EMBL" id="KOB76122.1"/>
    </source>
</evidence>
<organism evidence="2 3">
    <name type="scientific">Operophtera brumata</name>
    <name type="common">Winter moth</name>
    <name type="synonym">Phalaena brumata</name>
    <dbReference type="NCBI Taxonomy" id="104452"/>
    <lineage>
        <taxon>Eukaryota</taxon>
        <taxon>Metazoa</taxon>
        <taxon>Ecdysozoa</taxon>
        <taxon>Arthropoda</taxon>
        <taxon>Hexapoda</taxon>
        <taxon>Insecta</taxon>
        <taxon>Pterygota</taxon>
        <taxon>Neoptera</taxon>
        <taxon>Endopterygota</taxon>
        <taxon>Lepidoptera</taxon>
        <taxon>Glossata</taxon>
        <taxon>Ditrysia</taxon>
        <taxon>Geometroidea</taxon>
        <taxon>Geometridae</taxon>
        <taxon>Larentiinae</taxon>
        <taxon>Operophtera</taxon>
    </lineage>
</organism>
<name>A0A0L7LL08_OPEBR</name>
<accession>A0A0L7LL08</accession>
<dbReference type="AlphaFoldDB" id="A0A0L7LL08"/>
<proteinExistence type="predicted"/>
<reference evidence="2 3" key="1">
    <citation type="journal article" date="2015" name="Genome Biol. Evol.">
        <title>The genome of winter moth (Operophtera brumata) provides a genomic perspective on sexual dimorphism and phenology.</title>
        <authorList>
            <person name="Derks M.F."/>
            <person name="Smit S."/>
            <person name="Salis L."/>
            <person name="Schijlen E."/>
            <person name="Bossers A."/>
            <person name="Mateman C."/>
            <person name="Pijl A.S."/>
            <person name="de Ridder D."/>
            <person name="Groenen M.A."/>
            <person name="Visser M.E."/>
            <person name="Megens H.J."/>
        </authorList>
    </citation>
    <scope>NUCLEOTIDE SEQUENCE [LARGE SCALE GENOMIC DNA]</scope>
    <source>
        <strain evidence="2">WM2013NL</strain>
        <tissue evidence="2">Head and thorax</tissue>
    </source>
</reference>
<evidence type="ECO:0000259" key="1">
    <source>
        <dbReference type="Pfam" id="PF25298"/>
    </source>
</evidence>
<dbReference type="InterPro" id="IPR057251">
    <property type="entry name" value="FP_C"/>
</dbReference>
<gene>
    <name evidence="2" type="ORF">OBRU01_06336</name>
</gene>
<dbReference type="Proteomes" id="UP000037510">
    <property type="component" value="Unassembled WGS sequence"/>
</dbReference>
<dbReference type="Pfam" id="PF25298">
    <property type="entry name" value="Baculo_FP_2nd"/>
    <property type="match status" value="1"/>
</dbReference>
<evidence type="ECO:0000313" key="3">
    <source>
        <dbReference type="Proteomes" id="UP000037510"/>
    </source>
</evidence>
<dbReference type="EMBL" id="JTDY01000714">
    <property type="protein sequence ID" value="KOB76122.1"/>
    <property type="molecule type" value="Genomic_DNA"/>
</dbReference>
<keyword evidence="3" id="KW-1185">Reference proteome</keyword>
<sequence length="114" mass="13299">MRDNVLGAYRRAKTLKSDQLHIAGTPARIYMNEHLTLKHIAHRRHTRQNLYERAPHTETQAIISSVPRSGEEQPFQYVWIRHSSILVRERDDAPAFVIRTESDLEKIKSLNNNS</sequence>
<feature type="domain" description="FP protein C-terminal" evidence="1">
    <location>
        <begin position="72"/>
        <end position="108"/>
    </location>
</feature>
<comment type="caution">
    <text evidence="2">The sequence shown here is derived from an EMBL/GenBank/DDBJ whole genome shotgun (WGS) entry which is preliminary data.</text>
</comment>